<feature type="transmembrane region" description="Helical" evidence="8">
    <location>
        <begin position="476"/>
        <end position="496"/>
    </location>
</feature>
<evidence type="ECO:0000256" key="8">
    <source>
        <dbReference type="SAM" id="Phobius"/>
    </source>
</evidence>
<dbReference type="Pfam" id="PF00083">
    <property type="entry name" value="Sugar_tr"/>
    <property type="match status" value="2"/>
</dbReference>
<comment type="subcellular location">
    <subcellularLocation>
        <location evidence="1">Membrane</location>
        <topology evidence="1">Multi-pass membrane protein</topology>
    </subcellularLocation>
</comment>
<feature type="transmembrane region" description="Helical" evidence="8">
    <location>
        <begin position="325"/>
        <end position="345"/>
    </location>
</feature>
<evidence type="ECO:0000256" key="1">
    <source>
        <dbReference type="ARBA" id="ARBA00004141"/>
    </source>
</evidence>
<dbReference type="OrthoDB" id="9783823at2"/>
<feature type="transmembrane region" description="Helical" evidence="8">
    <location>
        <begin position="297"/>
        <end position="318"/>
    </location>
</feature>
<evidence type="ECO:0000256" key="6">
    <source>
        <dbReference type="ARBA" id="ARBA00023136"/>
    </source>
</evidence>
<accession>A0A1I6HE92</accession>
<dbReference type="PROSITE" id="PS00216">
    <property type="entry name" value="SUGAR_TRANSPORT_1"/>
    <property type="match status" value="2"/>
</dbReference>
<dbReference type="GO" id="GO:0016020">
    <property type="term" value="C:membrane"/>
    <property type="evidence" value="ECO:0007669"/>
    <property type="project" value="UniProtKB-SubCell"/>
</dbReference>
<dbReference type="STRING" id="400055.SAMN04490243_2613"/>
<sequence>MTNEQPNGTTQVVKMNKSYTVLISLVVALGGFLLGFDSAVISGAVKGITTYFEMTDAMLGFAVGCVIFGAMAGNLMAGPLSDRFGRKSVLIIVAALFAVSASWSALATGYTEFIIARIIGGVGIGGAILIAPIYIAEIAPPKLRGSLVSFNQLNIVIGISVAYFSNYFLVNIEGEAWRWMLGVEAIPAIIYFLALFTVPKSPRWLIQQLNKIELARKILVKIGGEAYAEATIVEIQKGMEREDSKGRLADLFQSKYGTIMIIALGIAFFQQITGINAIFYYAPTIFEQAGGSTDSSFLQAIVVGLTNLVFTLVAIWLIDKLGRKPLLIIGTSAMTIALLMATLAFNNATYRFDQESLSKISNTETQVALAALEGQEFDGQKVLFEAIEGRLTADQFLDFKRNQITNFIQINATLVLIAILLYVAAFAISLGPVMWTLISEVFPTKIKGIAISVVGFFNSLVSFSVTQIFPWELSNLGPTATFAIYAGLSLLALLFVKRFVIETKGRSLEEVEELLIRK</sequence>
<organism evidence="10 11">
    <name type="scientific">Robiginitalea myxolifaciens</name>
    <dbReference type="NCBI Taxonomy" id="400055"/>
    <lineage>
        <taxon>Bacteria</taxon>
        <taxon>Pseudomonadati</taxon>
        <taxon>Bacteroidota</taxon>
        <taxon>Flavobacteriia</taxon>
        <taxon>Flavobacteriales</taxon>
        <taxon>Flavobacteriaceae</taxon>
        <taxon>Robiginitalea</taxon>
    </lineage>
</organism>
<evidence type="ECO:0000256" key="7">
    <source>
        <dbReference type="RuleBase" id="RU003346"/>
    </source>
</evidence>
<dbReference type="NCBIfam" id="TIGR00879">
    <property type="entry name" value="SP"/>
    <property type="match status" value="1"/>
</dbReference>
<evidence type="ECO:0000313" key="10">
    <source>
        <dbReference type="EMBL" id="SFR52617.1"/>
    </source>
</evidence>
<evidence type="ECO:0000313" key="11">
    <source>
        <dbReference type="Proteomes" id="UP000199534"/>
    </source>
</evidence>
<dbReference type="AlphaFoldDB" id="A0A1I6HE92"/>
<dbReference type="InterPro" id="IPR005828">
    <property type="entry name" value="MFS_sugar_transport-like"/>
</dbReference>
<reference evidence="10 11" key="1">
    <citation type="submission" date="2016-10" db="EMBL/GenBank/DDBJ databases">
        <authorList>
            <person name="de Groot N.N."/>
        </authorList>
    </citation>
    <scope>NUCLEOTIDE SEQUENCE [LARGE SCALE GENOMIC DNA]</scope>
    <source>
        <strain evidence="10 11">DSM 21019</strain>
    </source>
</reference>
<feature type="transmembrane region" description="Helical" evidence="8">
    <location>
        <begin position="449"/>
        <end position="470"/>
    </location>
</feature>
<dbReference type="Gene3D" id="1.20.1250.20">
    <property type="entry name" value="MFS general substrate transporter like domains"/>
    <property type="match status" value="2"/>
</dbReference>
<dbReference type="PANTHER" id="PTHR48023:SF4">
    <property type="entry name" value="D-XYLOSE-PROTON SYMPORTER-LIKE 2"/>
    <property type="match status" value="1"/>
</dbReference>
<feature type="transmembrane region" description="Helical" evidence="8">
    <location>
        <begin position="57"/>
        <end position="77"/>
    </location>
</feature>
<dbReference type="RefSeq" id="WP_092982992.1">
    <property type="nucleotide sequence ID" value="NZ_FOYQ01000002.1"/>
</dbReference>
<keyword evidence="6 8" id="KW-0472">Membrane</keyword>
<dbReference type="PRINTS" id="PR00171">
    <property type="entry name" value="SUGRTRNSPORT"/>
</dbReference>
<protein>
    <submittedName>
        <fullName evidence="10">MFS transporter, sugar porter (SP) family</fullName>
    </submittedName>
</protein>
<proteinExistence type="inferred from homology"/>
<dbReference type="PROSITE" id="PS50850">
    <property type="entry name" value="MFS"/>
    <property type="match status" value="1"/>
</dbReference>
<feature type="transmembrane region" description="Helical" evidence="8">
    <location>
        <begin position="21"/>
        <end position="45"/>
    </location>
</feature>
<dbReference type="SUPFAM" id="SSF103473">
    <property type="entry name" value="MFS general substrate transporter"/>
    <property type="match status" value="1"/>
</dbReference>
<gene>
    <name evidence="10" type="ORF">SAMN04490243_2613</name>
</gene>
<dbReference type="PANTHER" id="PTHR48023">
    <property type="entry name" value="D-XYLOSE-PROTON SYMPORTER-LIKE 2"/>
    <property type="match status" value="1"/>
</dbReference>
<dbReference type="PROSITE" id="PS00217">
    <property type="entry name" value="SUGAR_TRANSPORT_2"/>
    <property type="match status" value="1"/>
</dbReference>
<dbReference type="InterPro" id="IPR020846">
    <property type="entry name" value="MFS_dom"/>
</dbReference>
<evidence type="ECO:0000256" key="5">
    <source>
        <dbReference type="ARBA" id="ARBA00022989"/>
    </source>
</evidence>
<evidence type="ECO:0000256" key="4">
    <source>
        <dbReference type="ARBA" id="ARBA00022692"/>
    </source>
</evidence>
<dbReference type="InterPro" id="IPR036259">
    <property type="entry name" value="MFS_trans_sf"/>
</dbReference>
<dbReference type="InterPro" id="IPR003663">
    <property type="entry name" value="Sugar/inositol_transpt"/>
</dbReference>
<feature type="transmembrane region" description="Helical" evidence="8">
    <location>
        <begin position="256"/>
        <end position="282"/>
    </location>
</feature>
<dbReference type="InterPro" id="IPR050820">
    <property type="entry name" value="MFS_Sugar_Transporter"/>
</dbReference>
<keyword evidence="5 8" id="KW-1133">Transmembrane helix</keyword>
<feature type="transmembrane region" description="Helical" evidence="8">
    <location>
        <begin position="414"/>
        <end position="437"/>
    </location>
</feature>
<dbReference type="Proteomes" id="UP000199534">
    <property type="component" value="Unassembled WGS sequence"/>
</dbReference>
<dbReference type="InterPro" id="IPR005829">
    <property type="entry name" value="Sugar_transporter_CS"/>
</dbReference>
<keyword evidence="3 7" id="KW-0813">Transport</keyword>
<evidence type="ECO:0000259" key="9">
    <source>
        <dbReference type="PROSITE" id="PS50850"/>
    </source>
</evidence>
<feature type="transmembrane region" description="Helical" evidence="8">
    <location>
        <begin position="147"/>
        <end position="170"/>
    </location>
</feature>
<feature type="transmembrane region" description="Helical" evidence="8">
    <location>
        <begin position="114"/>
        <end position="135"/>
    </location>
</feature>
<feature type="transmembrane region" description="Helical" evidence="8">
    <location>
        <begin position="176"/>
        <end position="198"/>
    </location>
</feature>
<keyword evidence="11" id="KW-1185">Reference proteome</keyword>
<name>A0A1I6HE92_9FLAO</name>
<dbReference type="GO" id="GO:0022857">
    <property type="term" value="F:transmembrane transporter activity"/>
    <property type="evidence" value="ECO:0007669"/>
    <property type="project" value="InterPro"/>
</dbReference>
<evidence type="ECO:0000256" key="2">
    <source>
        <dbReference type="ARBA" id="ARBA00010992"/>
    </source>
</evidence>
<comment type="similarity">
    <text evidence="2 7">Belongs to the major facilitator superfamily. Sugar transporter (TC 2.A.1.1) family.</text>
</comment>
<evidence type="ECO:0000256" key="3">
    <source>
        <dbReference type="ARBA" id="ARBA00022448"/>
    </source>
</evidence>
<feature type="transmembrane region" description="Helical" evidence="8">
    <location>
        <begin position="89"/>
        <end position="108"/>
    </location>
</feature>
<keyword evidence="4 8" id="KW-0812">Transmembrane</keyword>
<dbReference type="EMBL" id="FOYQ01000002">
    <property type="protein sequence ID" value="SFR52617.1"/>
    <property type="molecule type" value="Genomic_DNA"/>
</dbReference>
<feature type="domain" description="Major facilitator superfamily (MFS) profile" evidence="9">
    <location>
        <begin position="23"/>
        <end position="504"/>
    </location>
</feature>